<dbReference type="SUPFAM" id="SSF56281">
    <property type="entry name" value="Metallo-hydrolase/oxidoreductase"/>
    <property type="match status" value="1"/>
</dbReference>
<dbReference type="SMART" id="SM00849">
    <property type="entry name" value="Lactamase_B"/>
    <property type="match status" value="1"/>
</dbReference>
<feature type="domain" description="Metallo-beta-lactamase" evidence="2">
    <location>
        <begin position="8"/>
        <end position="193"/>
    </location>
</feature>
<gene>
    <name evidence="3" type="ORF">METZ01_LOCUS156281</name>
</gene>
<dbReference type="EMBL" id="UINC01026270">
    <property type="protein sequence ID" value="SVB03427.1"/>
    <property type="molecule type" value="Genomic_DNA"/>
</dbReference>
<dbReference type="Gene3D" id="3.60.15.10">
    <property type="entry name" value="Ribonuclease Z/Hydroxyacylglutathione hydrolase-like"/>
    <property type="match status" value="1"/>
</dbReference>
<organism evidence="3">
    <name type="scientific">marine metagenome</name>
    <dbReference type="NCBI Taxonomy" id="408172"/>
    <lineage>
        <taxon>unclassified sequences</taxon>
        <taxon>metagenomes</taxon>
        <taxon>ecological metagenomes</taxon>
    </lineage>
</organism>
<evidence type="ECO:0000256" key="1">
    <source>
        <dbReference type="ARBA" id="ARBA00022801"/>
    </source>
</evidence>
<evidence type="ECO:0000259" key="2">
    <source>
        <dbReference type="SMART" id="SM00849"/>
    </source>
</evidence>
<keyword evidence="1" id="KW-0378">Hydrolase</keyword>
<dbReference type="InterPro" id="IPR036866">
    <property type="entry name" value="RibonucZ/Hydroxyglut_hydro"/>
</dbReference>
<dbReference type="AlphaFoldDB" id="A0A382AR32"/>
<reference evidence="3" key="1">
    <citation type="submission" date="2018-05" db="EMBL/GenBank/DDBJ databases">
        <authorList>
            <person name="Lanie J.A."/>
            <person name="Ng W.-L."/>
            <person name="Kazmierczak K.M."/>
            <person name="Andrzejewski T.M."/>
            <person name="Davidsen T.M."/>
            <person name="Wayne K.J."/>
            <person name="Tettelin H."/>
            <person name="Glass J.I."/>
            <person name="Rusch D."/>
            <person name="Podicherti R."/>
            <person name="Tsui H.-C.T."/>
            <person name="Winkler M.E."/>
        </authorList>
    </citation>
    <scope>NUCLEOTIDE SEQUENCE</scope>
</reference>
<accession>A0A382AR32</accession>
<dbReference type="HAMAP" id="MF_00457">
    <property type="entry name" value="UPF0173"/>
    <property type="match status" value="1"/>
</dbReference>
<dbReference type="PANTHER" id="PTHR43546:SF3">
    <property type="entry name" value="UPF0173 METAL-DEPENDENT HYDROLASE MJ1163"/>
    <property type="match status" value="1"/>
</dbReference>
<dbReference type="GO" id="GO:0016787">
    <property type="term" value="F:hydrolase activity"/>
    <property type="evidence" value="ECO:0007669"/>
    <property type="project" value="UniProtKB-KW"/>
</dbReference>
<dbReference type="PANTHER" id="PTHR43546">
    <property type="entry name" value="UPF0173 METAL-DEPENDENT HYDROLASE MJ1163-RELATED"/>
    <property type="match status" value="1"/>
</dbReference>
<name>A0A382AR32_9ZZZZ</name>
<protein>
    <recommendedName>
        <fullName evidence="2">Metallo-beta-lactamase domain-containing protein</fullName>
    </recommendedName>
</protein>
<dbReference type="InterPro" id="IPR050114">
    <property type="entry name" value="UPF0173_UPF0282_UlaG_hydrolase"/>
</dbReference>
<dbReference type="InterPro" id="IPR001279">
    <property type="entry name" value="Metallo-B-lactamas"/>
</dbReference>
<evidence type="ECO:0000313" key="3">
    <source>
        <dbReference type="EMBL" id="SVB03427.1"/>
    </source>
</evidence>
<sequence>MAKLDYHGHSTFGLTTDDGTRIVIDPFFGDNPWTDLDPTDVKADFIFCTHGHFDHFVDAIPIAKNTGATLVGTFELVEYVQSQGVENAHPMHIGGGWGFPFGRVQMTTALHGGMVHGEGAQGFTTNPAGLLFDFGPGKRLYHAGDTGLTMDMKLLKGKVDVALLPIGDNFTMGPEDAAIAVEFIEPAVAIPIHYGTWPYIEQNPERFRALVGDRARVEILEQGKGSYEF</sequence>
<proteinExistence type="inferred from homology"/>
<dbReference type="InterPro" id="IPR022877">
    <property type="entry name" value="UPF0173"/>
</dbReference>
<dbReference type="Pfam" id="PF12706">
    <property type="entry name" value="Lactamase_B_2"/>
    <property type="match status" value="1"/>
</dbReference>
<dbReference type="NCBIfam" id="NF001911">
    <property type="entry name" value="PRK00685.1"/>
    <property type="match status" value="1"/>
</dbReference>